<name>G3NLH6_GASAC</name>
<sequence length="215" mass="24622">MKKMRGLTGFGKLGRTDSTRRLMEKNQEDEVIPDGPELARPSCDTSTQNPQSNHEESERRITSEEAAELLCVAPDALTSEAGPPQSVVGLIEVFLEQHFPKIPADVEQTLSRHLLEVQETLLRELVRLAPRLHSEGLLECCHQQTFKHLDHLLRIIRIPRELLFLINWVLHTYLSRDLLGHPDLQCTDPIKKVDLLLLTRWTSQAEEILFEILMV</sequence>
<reference evidence="2" key="1">
    <citation type="submission" date="2006-01" db="EMBL/GenBank/DDBJ databases">
        <authorList>
            <person name="Lindblad-Toh K."/>
            <person name="Mauceli E."/>
            <person name="Grabherr M."/>
            <person name="Chang J.L."/>
            <person name="Lander E.S."/>
        </authorList>
    </citation>
    <scope>NUCLEOTIDE SEQUENCE [LARGE SCALE GENOMIC DNA]</scope>
</reference>
<protein>
    <submittedName>
        <fullName evidence="2">Uncharacterized protein</fullName>
    </submittedName>
</protein>
<dbReference type="AlphaFoldDB" id="G3NLH6"/>
<organism evidence="2">
    <name type="scientific">Gasterosteus aculeatus</name>
    <name type="common">Three-spined stickleback</name>
    <dbReference type="NCBI Taxonomy" id="69293"/>
    <lineage>
        <taxon>Eukaryota</taxon>
        <taxon>Metazoa</taxon>
        <taxon>Chordata</taxon>
        <taxon>Craniata</taxon>
        <taxon>Vertebrata</taxon>
        <taxon>Euteleostomi</taxon>
        <taxon>Actinopterygii</taxon>
        <taxon>Neopterygii</taxon>
        <taxon>Teleostei</taxon>
        <taxon>Neoteleostei</taxon>
        <taxon>Acanthomorphata</taxon>
        <taxon>Eupercaria</taxon>
        <taxon>Perciformes</taxon>
        <taxon>Cottioidei</taxon>
        <taxon>Gasterosteales</taxon>
        <taxon>Gasterosteidae</taxon>
        <taxon>Gasterosteus</taxon>
    </lineage>
</organism>
<feature type="compositionally biased region" description="Polar residues" evidence="1">
    <location>
        <begin position="43"/>
        <end position="52"/>
    </location>
</feature>
<feature type="compositionally biased region" description="Basic and acidic residues" evidence="1">
    <location>
        <begin position="14"/>
        <end position="28"/>
    </location>
</feature>
<feature type="region of interest" description="Disordered" evidence="1">
    <location>
        <begin position="1"/>
        <end position="60"/>
    </location>
</feature>
<dbReference type="InParanoid" id="G3NLH6"/>
<evidence type="ECO:0000256" key="1">
    <source>
        <dbReference type="SAM" id="MobiDB-lite"/>
    </source>
</evidence>
<reference evidence="2" key="2">
    <citation type="submission" date="2024-04" db="UniProtKB">
        <authorList>
            <consortium name="Ensembl"/>
        </authorList>
    </citation>
    <scope>IDENTIFICATION</scope>
</reference>
<dbReference type="Bgee" id="ENSGACG00000004696">
    <property type="expression patterns" value="Expressed in pharyngeal gill and 1 other cell type or tissue"/>
</dbReference>
<evidence type="ECO:0000313" key="2">
    <source>
        <dbReference type="Ensembl" id="ENSGACP00000006189.1"/>
    </source>
</evidence>
<accession>G3NLH6</accession>
<dbReference type="STRING" id="69293.ENSGACP00000006189"/>
<dbReference type="Ensembl" id="ENSGACT00000006206.1">
    <property type="protein sequence ID" value="ENSGACP00000006189.1"/>
    <property type="gene ID" value="ENSGACG00000004696.1"/>
</dbReference>
<proteinExistence type="predicted"/>